<proteinExistence type="predicted"/>
<sequence length="258" mass="29158">MFAHREIRGPARARSLVSRLFDSFAQNRALREAVHYTLKHSKRFKVPFSRGQTPASMGPGRNKMLLRVFLVTQTSDHGILHSLFAAMFKSGSLIELVPTTDNRLFGFGTVFQSFHVIVPMFSCSLGIQGLRIVFLVGNTTAELGYEATSAILGTIYKELKLVPITATRFPVRSRSRDQFADWARIPLKTWQGPLCSTDNFILLVANQLVICKDLASFMSCEKATSAYADMNDSDWPRVALWRVRDIHIKTKLPCRESW</sequence>
<comment type="caution">
    <text evidence="1">The sequence shown here is derived from an EMBL/GenBank/DDBJ whole genome shotgun (WGS) entry which is preliminary data.</text>
</comment>
<reference evidence="1" key="1">
    <citation type="journal article" date="2020" name="Stud. Mycol.">
        <title>101 Dothideomycetes genomes: a test case for predicting lifestyles and emergence of pathogens.</title>
        <authorList>
            <person name="Haridas S."/>
            <person name="Albert R."/>
            <person name="Binder M."/>
            <person name="Bloem J."/>
            <person name="Labutti K."/>
            <person name="Salamov A."/>
            <person name="Andreopoulos B."/>
            <person name="Baker S."/>
            <person name="Barry K."/>
            <person name="Bills G."/>
            <person name="Bluhm B."/>
            <person name="Cannon C."/>
            <person name="Castanera R."/>
            <person name="Culley D."/>
            <person name="Daum C."/>
            <person name="Ezra D."/>
            <person name="Gonzalez J."/>
            <person name="Henrissat B."/>
            <person name="Kuo A."/>
            <person name="Liang C."/>
            <person name="Lipzen A."/>
            <person name="Lutzoni F."/>
            <person name="Magnuson J."/>
            <person name="Mondo S."/>
            <person name="Nolan M."/>
            <person name="Ohm R."/>
            <person name="Pangilinan J."/>
            <person name="Park H.-J."/>
            <person name="Ramirez L."/>
            <person name="Alfaro M."/>
            <person name="Sun H."/>
            <person name="Tritt A."/>
            <person name="Yoshinaga Y."/>
            <person name="Zwiers L.-H."/>
            <person name="Turgeon B."/>
            <person name="Goodwin S."/>
            <person name="Spatafora J."/>
            <person name="Crous P."/>
            <person name="Grigoriev I."/>
        </authorList>
    </citation>
    <scope>NUCLEOTIDE SEQUENCE</scope>
    <source>
        <strain evidence="1">ATCC 200398</strain>
    </source>
</reference>
<protein>
    <submittedName>
        <fullName evidence="1">Uncharacterized protein</fullName>
    </submittedName>
</protein>
<organism evidence="1 2">
    <name type="scientific">Lindgomyces ingoldianus</name>
    <dbReference type="NCBI Taxonomy" id="673940"/>
    <lineage>
        <taxon>Eukaryota</taxon>
        <taxon>Fungi</taxon>
        <taxon>Dikarya</taxon>
        <taxon>Ascomycota</taxon>
        <taxon>Pezizomycotina</taxon>
        <taxon>Dothideomycetes</taxon>
        <taxon>Pleosporomycetidae</taxon>
        <taxon>Pleosporales</taxon>
        <taxon>Lindgomycetaceae</taxon>
        <taxon>Lindgomyces</taxon>
    </lineage>
</organism>
<accession>A0ACB6QR47</accession>
<gene>
    <name evidence="1" type="ORF">BDR25DRAFT_357483</name>
</gene>
<evidence type="ECO:0000313" key="2">
    <source>
        <dbReference type="Proteomes" id="UP000799755"/>
    </source>
</evidence>
<name>A0ACB6QR47_9PLEO</name>
<evidence type="ECO:0000313" key="1">
    <source>
        <dbReference type="EMBL" id="KAF2468560.1"/>
    </source>
</evidence>
<keyword evidence="2" id="KW-1185">Reference proteome</keyword>
<dbReference type="EMBL" id="MU003515">
    <property type="protein sequence ID" value="KAF2468560.1"/>
    <property type="molecule type" value="Genomic_DNA"/>
</dbReference>
<dbReference type="Proteomes" id="UP000799755">
    <property type="component" value="Unassembled WGS sequence"/>
</dbReference>